<feature type="region of interest" description="Disordered" evidence="1">
    <location>
        <begin position="31"/>
        <end position="82"/>
    </location>
</feature>
<feature type="compositionally biased region" description="Low complexity" evidence="1">
    <location>
        <begin position="42"/>
        <end position="67"/>
    </location>
</feature>
<reference evidence="2" key="1">
    <citation type="submission" date="2024-04" db="EMBL/GenBank/DDBJ databases">
        <authorList>
            <consortium name="Molecular Ecology Group"/>
        </authorList>
    </citation>
    <scope>NUCLEOTIDE SEQUENCE</scope>
</reference>
<organism evidence="2 3">
    <name type="scientific">Lasius platythorax</name>
    <dbReference type="NCBI Taxonomy" id="488582"/>
    <lineage>
        <taxon>Eukaryota</taxon>
        <taxon>Metazoa</taxon>
        <taxon>Ecdysozoa</taxon>
        <taxon>Arthropoda</taxon>
        <taxon>Hexapoda</taxon>
        <taxon>Insecta</taxon>
        <taxon>Pterygota</taxon>
        <taxon>Neoptera</taxon>
        <taxon>Endopterygota</taxon>
        <taxon>Hymenoptera</taxon>
        <taxon>Apocrita</taxon>
        <taxon>Aculeata</taxon>
        <taxon>Formicoidea</taxon>
        <taxon>Formicidae</taxon>
        <taxon>Formicinae</taxon>
        <taxon>Lasius</taxon>
        <taxon>Lasius</taxon>
    </lineage>
</organism>
<dbReference type="Proteomes" id="UP001497644">
    <property type="component" value="Chromosome 2"/>
</dbReference>
<dbReference type="AlphaFoldDB" id="A0AAV2NK85"/>
<proteinExistence type="predicted"/>
<protein>
    <submittedName>
        <fullName evidence="2">Uncharacterized protein</fullName>
    </submittedName>
</protein>
<name>A0AAV2NK85_9HYME</name>
<evidence type="ECO:0000256" key="1">
    <source>
        <dbReference type="SAM" id="MobiDB-lite"/>
    </source>
</evidence>
<dbReference type="EMBL" id="OZ034825">
    <property type="protein sequence ID" value="CAL1680448.1"/>
    <property type="molecule type" value="Genomic_DNA"/>
</dbReference>
<sequence length="157" mass="17413">MALTLALPLIGLDPEHFSALSVKLLKLENEQNSRNSTDSGRASPSTGSESSGISSLALSSEPASAELTPVSSRPETPTKVPYKEKISAPFRIMHGGRDILNLGANIRPSFNWEITDRKLSRHEIQNIIANRSVYYRLREQSLNDYSMKRCDECGFCE</sequence>
<gene>
    <name evidence="2" type="ORF">LPLAT_LOCUS6462</name>
</gene>
<evidence type="ECO:0000313" key="2">
    <source>
        <dbReference type="EMBL" id="CAL1680448.1"/>
    </source>
</evidence>
<evidence type="ECO:0000313" key="3">
    <source>
        <dbReference type="Proteomes" id="UP001497644"/>
    </source>
</evidence>
<accession>A0AAV2NK85</accession>
<keyword evidence="3" id="KW-1185">Reference proteome</keyword>